<dbReference type="EMBL" id="VLTM01000001">
    <property type="protein sequence ID" value="KAA0169088.1"/>
    <property type="molecule type" value="Genomic_DNA"/>
</dbReference>
<dbReference type="Proteomes" id="UP000324907">
    <property type="component" value="Unassembled WGS sequence"/>
</dbReference>
<dbReference type="AlphaFoldDB" id="A0A5A8DS63"/>
<feature type="transmembrane region" description="Helical" evidence="2">
    <location>
        <begin position="296"/>
        <end position="317"/>
    </location>
</feature>
<reference evidence="6 7" key="1">
    <citation type="submission" date="2019-07" db="EMBL/GenBank/DDBJ databases">
        <title>Genomes of Cafeteria roenbergensis.</title>
        <authorList>
            <person name="Fischer M.G."/>
            <person name="Hackl T."/>
            <person name="Roman M."/>
        </authorList>
    </citation>
    <scope>NUCLEOTIDE SEQUENCE [LARGE SCALE GENOMIC DNA]</scope>
    <source>
        <strain evidence="5 7">Cflag</strain>
        <strain evidence="4 6">RCC970-E3</strain>
    </source>
</reference>
<name>A0A5A8DS63_CAFRO</name>
<feature type="compositionally biased region" description="Low complexity" evidence="1">
    <location>
        <begin position="853"/>
        <end position="881"/>
    </location>
</feature>
<feature type="compositionally biased region" description="Low complexity" evidence="1">
    <location>
        <begin position="912"/>
        <end position="925"/>
    </location>
</feature>
<dbReference type="EMBL" id="VLTL01000028">
    <property type="protein sequence ID" value="KAA0168325.1"/>
    <property type="molecule type" value="Genomic_DNA"/>
</dbReference>
<feature type="transmembrane region" description="Helical" evidence="2">
    <location>
        <begin position="419"/>
        <end position="446"/>
    </location>
</feature>
<evidence type="ECO:0000256" key="1">
    <source>
        <dbReference type="SAM" id="MobiDB-lite"/>
    </source>
</evidence>
<protein>
    <recommendedName>
        <fullName evidence="8">SSD domain-containing protein</fullName>
    </recommendedName>
</protein>
<feature type="transmembrane region" description="Helical" evidence="2">
    <location>
        <begin position="458"/>
        <end position="485"/>
    </location>
</feature>
<accession>A0A5A8DS63</accession>
<keyword evidence="2" id="KW-1133">Transmembrane helix</keyword>
<feature type="region of interest" description="Disordered" evidence="1">
    <location>
        <begin position="716"/>
        <end position="786"/>
    </location>
</feature>
<feature type="region of interest" description="Disordered" evidence="1">
    <location>
        <begin position="823"/>
        <end position="980"/>
    </location>
</feature>
<keyword evidence="2" id="KW-0472">Membrane</keyword>
<evidence type="ECO:0000313" key="4">
    <source>
        <dbReference type="EMBL" id="KAA0168325.1"/>
    </source>
</evidence>
<evidence type="ECO:0000313" key="6">
    <source>
        <dbReference type="Proteomes" id="UP000324907"/>
    </source>
</evidence>
<dbReference type="Proteomes" id="UP000325113">
    <property type="component" value="Unassembled WGS sequence"/>
</dbReference>
<feature type="transmembrane region" description="Helical" evidence="2">
    <location>
        <begin position="174"/>
        <end position="196"/>
    </location>
</feature>
<evidence type="ECO:0000256" key="3">
    <source>
        <dbReference type="SAM" id="SignalP"/>
    </source>
</evidence>
<evidence type="ECO:0000313" key="5">
    <source>
        <dbReference type="EMBL" id="KAA0169088.1"/>
    </source>
</evidence>
<feature type="compositionally biased region" description="Basic residues" evidence="1">
    <location>
        <begin position="902"/>
        <end position="911"/>
    </location>
</feature>
<evidence type="ECO:0000313" key="7">
    <source>
        <dbReference type="Proteomes" id="UP000325113"/>
    </source>
</evidence>
<gene>
    <name evidence="4" type="ORF">FNF28_02485</name>
    <name evidence="5" type="ORF">FNF31_00248</name>
</gene>
<feature type="signal peptide" evidence="3">
    <location>
        <begin position="1"/>
        <end position="21"/>
    </location>
</feature>
<comment type="caution">
    <text evidence="4">The sequence shown here is derived from an EMBL/GenBank/DDBJ whole genome shotgun (WGS) entry which is preliminary data.</text>
</comment>
<feature type="compositionally biased region" description="Acidic residues" evidence="1">
    <location>
        <begin position="234"/>
        <end position="245"/>
    </location>
</feature>
<feature type="compositionally biased region" description="Pro residues" evidence="1">
    <location>
        <begin position="762"/>
        <end position="771"/>
    </location>
</feature>
<organism evidence="4 6">
    <name type="scientific">Cafeteria roenbergensis</name>
    <name type="common">Marine flagellate</name>
    <dbReference type="NCBI Taxonomy" id="33653"/>
    <lineage>
        <taxon>Eukaryota</taxon>
        <taxon>Sar</taxon>
        <taxon>Stramenopiles</taxon>
        <taxon>Bigyra</taxon>
        <taxon>Opalozoa</taxon>
        <taxon>Bicosoecida</taxon>
        <taxon>Cafeteriaceae</taxon>
        <taxon>Cafeteria</taxon>
    </lineage>
</organism>
<evidence type="ECO:0008006" key="8">
    <source>
        <dbReference type="Google" id="ProtNLM"/>
    </source>
</evidence>
<keyword evidence="2" id="KW-0812">Transmembrane</keyword>
<feature type="region of interest" description="Disordered" evidence="1">
    <location>
        <begin position="231"/>
        <end position="269"/>
    </location>
</feature>
<sequence length="980" mass="99160">MGHAAALACLALLANSLPATAAPPLGGLEPPRTGQAFPSLRSLAGGIASRLARPEALSVPGADGLARNVPRRLDESASWTPSALTPPIDQRDSWLGSLQGGIAQLRAVAGPYDLVFDEAPAELPLPFDLDRAVCIPTPAGGFVSVLPGFSNCSKPPDASAGTGVSPTASYAQGLVMPGVAVALVLLLVWLALFAALTTLCCCARNRCCRCVGAPPDLESHPKIGPVLQAAVGAAEEEEEEPDDPAALDGTHSRAVQERRQRRAAQRNERKRDALADSVFAEQQVPLGCGTRWSSRCILLLALAAAGVVVALFVVPFATLASNAPQLATASAGMGSWARAVVASAEAIGEGAVAARDGPAKQAVDALESEGRAADAARLEFAAEAAGRMGAQISRPATTAALSDLGAGIGSVEATVSGTLFWTGFGGAAVASGVAVLLVVLGVSAVCRTCRCCAACFRCSAVAWGCVGLPASVAMFAALWASALLLSDFCALPGSSLAGVALSVATSPELDMEPGPSWPFGSQRPAFAGEAAMRVNGSDAAATTAAYYLAPVEAAVAMGAPSTTTTCAALVDQNFVSPQLQQAPLRSLPGVAIQTLITLGDAADAARSADNQTAITPATHQLVVAAAEAFEAVVARTNSDLTAHFTCTSVRATAASLTLPLCQRFVDPVSTQLAFGSLGLACGLLAISLCAIGPCMLHPAEASTTWLEAFDEAVGRRQREAGPRTRSRSSKRNVQGGEAHRDGRAAGATAITTAGVAVEVGDGPPPPVPEGPEPSGQGVAVVPPPEPAFDSRAAELELPPAPTHERPAAPFGMAGVPMDDFGVPGAPMAPAAQPRHASHVSWAAPMHRASSDRSGAWQPPSSAPSGGGASRSSGGFAPGAAATQARSEEGEENIAIIPLRMPQRSRRGRRSHQPSASAAAPSGVQAVPPPEAPATHSRSSTSGQPFAPAPAWGDAGGSGGTRSWFARTRQASPSAQGEGVL</sequence>
<feature type="chain" id="PRO_5036136844" description="SSD domain-containing protein" evidence="3">
    <location>
        <begin position="22"/>
        <end position="980"/>
    </location>
</feature>
<proteinExistence type="predicted"/>
<evidence type="ECO:0000256" key="2">
    <source>
        <dbReference type="SAM" id="Phobius"/>
    </source>
</evidence>
<keyword evidence="3" id="KW-0732">Signal</keyword>
<feature type="compositionally biased region" description="Low complexity" evidence="1">
    <location>
        <begin position="744"/>
        <end position="761"/>
    </location>
</feature>